<dbReference type="InterPro" id="IPR002885">
    <property type="entry name" value="PPR_rpt"/>
</dbReference>
<dbReference type="Gene3D" id="1.25.40.10">
    <property type="entry name" value="Tetratricopeptide repeat domain"/>
    <property type="match status" value="1"/>
</dbReference>
<protein>
    <recommendedName>
        <fullName evidence="5">Pentacotripeptide-repeat region of PRORP domain-containing protein</fullName>
    </recommendedName>
</protein>
<keyword evidence="3" id="KW-0809">Transit peptide</keyword>
<dbReference type="Pfam" id="PF01535">
    <property type="entry name" value="PPR"/>
    <property type="match status" value="2"/>
</dbReference>
<proteinExistence type="inferred from homology"/>
<comment type="similarity">
    <text evidence="1">Belongs to the PPR family. P subfamily.</text>
</comment>
<dbReference type="EMBL" id="GBRH01180506">
    <property type="protein sequence ID" value="JAE17390.1"/>
    <property type="molecule type" value="Transcribed_RNA"/>
</dbReference>
<reference evidence="4" key="2">
    <citation type="journal article" date="2015" name="Data Brief">
        <title>Shoot transcriptome of the giant reed, Arundo donax.</title>
        <authorList>
            <person name="Barrero R.A."/>
            <person name="Guerrero F.D."/>
            <person name="Moolhuijzen P."/>
            <person name="Goolsby J.A."/>
            <person name="Tidwell J."/>
            <person name="Bellgard S.E."/>
            <person name="Bellgard M.I."/>
        </authorList>
    </citation>
    <scope>NUCLEOTIDE SEQUENCE</scope>
    <source>
        <tissue evidence="4">Shoot tissue taken approximately 20 cm above the soil surface</tissue>
    </source>
</reference>
<evidence type="ECO:0000256" key="1">
    <source>
        <dbReference type="ARBA" id="ARBA00007626"/>
    </source>
</evidence>
<name>A0A0A9FX24_ARUDO</name>
<keyword evidence="2" id="KW-0677">Repeat</keyword>
<evidence type="ECO:0008006" key="5">
    <source>
        <dbReference type="Google" id="ProtNLM"/>
    </source>
</evidence>
<organism evidence="4">
    <name type="scientific">Arundo donax</name>
    <name type="common">Giant reed</name>
    <name type="synonym">Donax arundinaceus</name>
    <dbReference type="NCBI Taxonomy" id="35708"/>
    <lineage>
        <taxon>Eukaryota</taxon>
        <taxon>Viridiplantae</taxon>
        <taxon>Streptophyta</taxon>
        <taxon>Embryophyta</taxon>
        <taxon>Tracheophyta</taxon>
        <taxon>Spermatophyta</taxon>
        <taxon>Magnoliopsida</taxon>
        <taxon>Liliopsida</taxon>
        <taxon>Poales</taxon>
        <taxon>Poaceae</taxon>
        <taxon>PACMAD clade</taxon>
        <taxon>Arundinoideae</taxon>
        <taxon>Arundineae</taxon>
        <taxon>Arundo</taxon>
    </lineage>
</organism>
<evidence type="ECO:0000256" key="2">
    <source>
        <dbReference type="ARBA" id="ARBA00022737"/>
    </source>
</evidence>
<evidence type="ECO:0000313" key="4">
    <source>
        <dbReference type="EMBL" id="JAE17390.1"/>
    </source>
</evidence>
<reference evidence="4" key="1">
    <citation type="submission" date="2014-09" db="EMBL/GenBank/DDBJ databases">
        <authorList>
            <person name="Magalhaes I.L.F."/>
            <person name="Oliveira U."/>
            <person name="Santos F.R."/>
            <person name="Vidigal T.H.D.A."/>
            <person name="Brescovit A.D."/>
            <person name="Santos A.J."/>
        </authorList>
    </citation>
    <scope>NUCLEOTIDE SEQUENCE</scope>
    <source>
        <tissue evidence="4">Shoot tissue taken approximately 20 cm above the soil surface</tissue>
    </source>
</reference>
<dbReference type="InterPro" id="IPR011990">
    <property type="entry name" value="TPR-like_helical_dom_sf"/>
</dbReference>
<sequence length="104" mass="11332">MHASAGQVDAAMRLYHSMANAGTRPGLSTFSALLTMLANKRLLDLAAKVLLEMKAAGFPIEVTASDLLMIYITDGSTDLALRWLWFMGSAGIRTNNCIIRQLFV</sequence>
<dbReference type="AlphaFoldDB" id="A0A0A9FX24"/>
<dbReference type="PANTHER" id="PTHR47447:SF17">
    <property type="entry name" value="OS12G0638900 PROTEIN"/>
    <property type="match status" value="1"/>
</dbReference>
<accession>A0A0A9FX24</accession>
<evidence type="ECO:0000256" key="3">
    <source>
        <dbReference type="ARBA" id="ARBA00022946"/>
    </source>
</evidence>
<dbReference type="PANTHER" id="PTHR47447">
    <property type="entry name" value="OS03G0856100 PROTEIN"/>
    <property type="match status" value="1"/>
</dbReference>